<dbReference type="EMBL" id="POWG01000014">
    <property type="protein sequence ID" value="PNQ98087.1"/>
    <property type="molecule type" value="Genomic_DNA"/>
</dbReference>
<evidence type="ECO:0000256" key="1">
    <source>
        <dbReference type="ARBA" id="ARBA00023002"/>
    </source>
</evidence>
<accession>A0A2K1FZY5</accession>
<organism evidence="2 4">
    <name type="scientific">Azospirillum argentinense</name>
    <dbReference type="NCBI Taxonomy" id="2970906"/>
    <lineage>
        <taxon>Bacteria</taxon>
        <taxon>Pseudomonadati</taxon>
        <taxon>Pseudomonadota</taxon>
        <taxon>Alphaproteobacteria</taxon>
        <taxon>Rhodospirillales</taxon>
        <taxon>Azospirillaceae</taxon>
        <taxon>Azospirillum</taxon>
    </lineage>
</organism>
<geneLocation type="plasmid" evidence="3">
    <name>p8unnamed</name>
</geneLocation>
<dbReference type="AlphaFoldDB" id="A0A060DY27"/>
<name>A0A060DY27_9PROT</name>
<dbReference type="Gene3D" id="3.10.20.440">
    <property type="entry name" value="2Fe-2S iron-sulphur cluster binding domain, sarcosine oxidase, alpha subunit, N-terminal domain"/>
    <property type="match status" value="1"/>
</dbReference>
<dbReference type="RefSeq" id="WP_040137503.1">
    <property type="nucleotide sequence ID" value="NZ_CP007796.1"/>
</dbReference>
<evidence type="ECO:0000313" key="2">
    <source>
        <dbReference type="EMBL" id="AIB15749.1"/>
    </source>
</evidence>
<dbReference type="Proteomes" id="UP000027186">
    <property type="component" value="Plasmid AbAZ39_p3"/>
</dbReference>
<evidence type="ECO:0000313" key="3">
    <source>
        <dbReference type="EMBL" id="PNQ98087.1"/>
    </source>
</evidence>
<protein>
    <submittedName>
        <fullName evidence="2">(2Fe-2S)-binding protein</fullName>
    </submittedName>
</protein>
<proteinExistence type="predicted"/>
<keyword evidence="1" id="KW-0560">Oxidoreductase</keyword>
<accession>A0A060DY27</accession>
<dbReference type="SUPFAM" id="SSF54292">
    <property type="entry name" value="2Fe-2S ferredoxin-like"/>
    <property type="match status" value="1"/>
</dbReference>
<evidence type="ECO:0000313" key="5">
    <source>
        <dbReference type="Proteomes" id="UP000236268"/>
    </source>
</evidence>
<dbReference type="KEGG" id="abq:ABAZ39_28205"/>
<dbReference type="Proteomes" id="UP000236268">
    <property type="component" value="Unassembled WGS sequence"/>
</dbReference>
<dbReference type="GO" id="GO:0051536">
    <property type="term" value="F:iron-sulfur cluster binding"/>
    <property type="evidence" value="ECO:0007669"/>
    <property type="project" value="InterPro"/>
</dbReference>
<gene>
    <name evidence="2" type="ORF">ABAZ39_28205</name>
    <name evidence="3" type="ORF">C1S70_14540</name>
</gene>
<dbReference type="Pfam" id="PF13510">
    <property type="entry name" value="Fer2_4"/>
    <property type="match status" value="1"/>
</dbReference>
<dbReference type="EMBL" id="CP007796">
    <property type="protein sequence ID" value="AIB15749.1"/>
    <property type="molecule type" value="Genomic_DNA"/>
</dbReference>
<evidence type="ECO:0000313" key="4">
    <source>
        <dbReference type="Proteomes" id="UP000027186"/>
    </source>
</evidence>
<dbReference type="InterPro" id="IPR036010">
    <property type="entry name" value="2Fe-2S_ferredoxin-like_sf"/>
</dbReference>
<dbReference type="OrthoDB" id="573392at2"/>
<reference evidence="2 4" key="1">
    <citation type="journal article" date="2014" name="Genome Announc.">
        <title>Complete Genome Sequence of the Model Rhizosphere Strain Azospirillum brasilense Az39, Successfully Applied in Agriculture.</title>
        <authorList>
            <person name="Rivera D."/>
            <person name="Revale S."/>
            <person name="Molina R."/>
            <person name="Gualpa J."/>
            <person name="Puente M."/>
            <person name="Maroniche G."/>
            <person name="Paris G."/>
            <person name="Baker D."/>
            <person name="Clavijo B."/>
            <person name="McLay K."/>
            <person name="Spaepen S."/>
            <person name="Perticari A."/>
            <person name="Vazquez M."/>
            <person name="Wisniewski-Dye F."/>
            <person name="Watkins C."/>
            <person name="Martinez-Abarca F."/>
            <person name="Vanderleyden J."/>
            <person name="Cassan F."/>
        </authorList>
    </citation>
    <scope>NUCLEOTIDE SEQUENCE [LARGE SCALE GENOMIC DNA]</scope>
    <source>
        <strain evidence="2 4">Az39</strain>
        <plasmid evidence="2">AbAZ39_p3</plasmid>
    </source>
</reference>
<sequence length="98" mass="10345">MFQRLPDAGGERVSFTIDGRPAEALSGDSVAAALIANGVGACRTTPVSGAPRGPYCMMGVCFDCLVTIDGTGNQQGCQIRIRPGMRVETQNGKREIDR</sequence>
<reference evidence="3 5" key="2">
    <citation type="submission" date="2018-01" db="EMBL/GenBank/DDBJ databases">
        <title>Whole genome sequence of Azospirillum brasilense REC3 isolated from strawberry roots.</title>
        <authorList>
            <person name="Fontana C.A."/>
            <person name="Salazar S.M."/>
            <person name="Bassi D."/>
            <person name="Puglisi E."/>
            <person name="Lovaisa N.C."/>
            <person name="Toffoli L.M."/>
            <person name="Pedraza R."/>
            <person name="Cocconcelli P.S."/>
        </authorList>
    </citation>
    <scope>NUCLEOTIDE SEQUENCE [LARGE SCALE GENOMIC DNA]</scope>
    <source>
        <strain evidence="3 5">REC3</strain>
        <plasmid evidence="3">p8unnamed</plasmid>
    </source>
</reference>
<dbReference type="GO" id="GO:0016491">
    <property type="term" value="F:oxidoreductase activity"/>
    <property type="evidence" value="ECO:0007669"/>
    <property type="project" value="UniProtKB-KW"/>
</dbReference>
<geneLocation type="plasmid" evidence="2 4">
    <name>AbAZ39_p3</name>
</geneLocation>
<dbReference type="InterPro" id="IPR042204">
    <property type="entry name" value="2Fe-2S-bd_N"/>
</dbReference>
<keyword evidence="2" id="KW-0614">Plasmid</keyword>